<protein>
    <submittedName>
        <fullName evidence="1">Uncharacterized protein</fullName>
    </submittedName>
</protein>
<dbReference type="Proteomes" id="UP000094067">
    <property type="component" value="Unassembled WGS sequence"/>
</dbReference>
<sequence>MPTYRQGLTESPNSPEMKFKFKMKNDTGAAQAAPVLKSKRKIIMIDSQLIMLEGMPSTGKTTNSRFIQIQLERSSMKTEWIHEVAMPHPVLFFDEAGMTYEEYDKFIKTYPQTADILNSIAVFRKSTVGIHLPELQWNCGNKIDGKVYQALLEYDVWNFPIDVYKKFALEKWEYFTRKALENRDKVYIIDSAVFQFQIFTFLFKNRPYQELQSFIEQIGDIIRPLNPCLLYFYRENTEATIDYLVKDRGISYLEYIWNRDKDQPYYADKPPGAESFKQFLRDYADMANLLFASLQINKISFEISNGNWESLEDEMLSFLDIHRLPGPKAFPQNGAYKNEETGFVINVDGLSMTDPTGKIRALFPKSANEFYVDWLPTILRFEENRIIISGSQICERWTAMGMIYKKMN</sequence>
<evidence type="ECO:0000313" key="2">
    <source>
        <dbReference type="Proteomes" id="UP000094067"/>
    </source>
</evidence>
<dbReference type="AlphaFoldDB" id="A0A1E3A782"/>
<comment type="caution">
    <text evidence="1">The sequence shown here is derived from an EMBL/GenBank/DDBJ whole genome shotgun (WGS) entry which is preliminary data.</text>
</comment>
<gene>
    <name evidence="1" type="ORF">BEI61_05154</name>
</gene>
<accession>A0A1E3A782</accession>
<proteinExistence type="predicted"/>
<reference evidence="1 2" key="1">
    <citation type="submission" date="2016-07" db="EMBL/GenBank/DDBJ databases">
        <title>Characterization of isolates of Eisenbergiella tayi derived from blood cultures, using whole genome sequencing.</title>
        <authorList>
            <person name="Burdz T."/>
            <person name="Wiebe D."/>
            <person name="Huynh C."/>
            <person name="Bernard K."/>
        </authorList>
    </citation>
    <scope>NUCLEOTIDE SEQUENCE [LARGE SCALE GENOMIC DNA]</scope>
    <source>
        <strain evidence="1 2">NML 110608</strain>
    </source>
</reference>
<organism evidence="1 2">
    <name type="scientific">Eisenbergiella tayi</name>
    <dbReference type="NCBI Taxonomy" id="1432052"/>
    <lineage>
        <taxon>Bacteria</taxon>
        <taxon>Bacillati</taxon>
        <taxon>Bacillota</taxon>
        <taxon>Clostridia</taxon>
        <taxon>Lachnospirales</taxon>
        <taxon>Lachnospiraceae</taxon>
        <taxon>Eisenbergiella</taxon>
    </lineage>
</organism>
<name>A0A1E3A782_9FIRM</name>
<dbReference type="EMBL" id="MCGH01000003">
    <property type="protein sequence ID" value="ODM04347.1"/>
    <property type="molecule type" value="Genomic_DNA"/>
</dbReference>
<evidence type="ECO:0000313" key="1">
    <source>
        <dbReference type="EMBL" id="ODM04347.1"/>
    </source>
</evidence>